<keyword evidence="2" id="KW-0349">Heme</keyword>
<evidence type="ECO:0000256" key="6">
    <source>
        <dbReference type="ARBA" id="ARBA00022989"/>
    </source>
</evidence>
<comment type="subcellular location">
    <subcellularLocation>
        <location evidence="1">Membrane</location>
    </subcellularLocation>
</comment>
<reference evidence="9 10" key="1">
    <citation type="journal article" date="2019" name="Sci. Rep.">
        <title>Nanopore sequencing improves the draft genome of the human pathogenic amoeba Naegleria fowleri.</title>
        <authorList>
            <person name="Liechti N."/>
            <person name="Schurch N."/>
            <person name="Bruggmann R."/>
            <person name="Wittwer M."/>
        </authorList>
    </citation>
    <scope>NUCLEOTIDE SEQUENCE [LARGE SCALE GENOMIC DNA]</scope>
    <source>
        <strain evidence="9 10">ATCC 30894</strain>
    </source>
</reference>
<evidence type="ECO:0000256" key="8">
    <source>
        <dbReference type="ARBA" id="ARBA00023136"/>
    </source>
</evidence>
<gene>
    <name evidence="9" type="ORF">FDP41_006509</name>
</gene>
<keyword evidence="7" id="KW-0408">Iron</keyword>
<evidence type="ECO:0000256" key="2">
    <source>
        <dbReference type="ARBA" id="ARBA00022617"/>
    </source>
</evidence>
<evidence type="ECO:0000256" key="4">
    <source>
        <dbReference type="ARBA" id="ARBA00022723"/>
    </source>
</evidence>
<protein>
    <submittedName>
        <fullName evidence="9">Uncharacterized protein</fullName>
    </submittedName>
</protein>
<keyword evidence="3" id="KW-0812">Transmembrane</keyword>
<comment type="caution">
    <text evidence="9">The sequence shown here is derived from an EMBL/GenBank/DDBJ whole genome shotgun (WGS) entry which is preliminary data.</text>
</comment>
<organism evidence="9 10">
    <name type="scientific">Naegleria fowleri</name>
    <name type="common">Brain eating amoeba</name>
    <dbReference type="NCBI Taxonomy" id="5763"/>
    <lineage>
        <taxon>Eukaryota</taxon>
        <taxon>Discoba</taxon>
        <taxon>Heterolobosea</taxon>
        <taxon>Tetramitia</taxon>
        <taxon>Eutetramitia</taxon>
        <taxon>Vahlkampfiidae</taxon>
        <taxon>Naegleria</taxon>
    </lineage>
</organism>
<evidence type="ECO:0000313" key="10">
    <source>
        <dbReference type="Proteomes" id="UP000444721"/>
    </source>
</evidence>
<evidence type="ECO:0000256" key="1">
    <source>
        <dbReference type="ARBA" id="ARBA00004370"/>
    </source>
</evidence>
<keyword evidence="8" id="KW-0472">Membrane</keyword>
<dbReference type="GO" id="GO:0017004">
    <property type="term" value="P:cytochrome complex assembly"/>
    <property type="evidence" value="ECO:0007669"/>
    <property type="project" value="UniProtKB-KW"/>
</dbReference>
<dbReference type="PANTHER" id="PTHR34128:SF2">
    <property type="entry name" value="CYTOCHROME C-TYPE BIOGENESIS PROTEIN CCME HOMOLOG, MITOCHONDRIAL"/>
    <property type="match status" value="1"/>
</dbReference>
<evidence type="ECO:0000313" key="9">
    <source>
        <dbReference type="EMBL" id="KAF0974477.1"/>
    </source>
</evidence>
<dbReference type="Pfam" id="PF03100">
    <property type="entry name" value="CcmE"/>
    <property type="match status" value="1"/>
</dbReference>
<sequence>MENREDFPPDRKIRVGGVVKENSVRHLSDVNFLTCFTITDLKYDIEIEYKGILPDLFEENSTVICEGFMMGHNKLKCTNVLAKHDQRNGMPPEIAYEVEKNRREIERRKLYEEQQQMMSGEAVSSK</sequence>
<proteinExistence type="predicted"/>
<dbReference type="InterPro" id="IPR004329">
    <property type="entry name" value="CcmE"/>
</dbReference>
<dbReference type="GO" id="GO:0020037">
    <property type="term" value="F:heme binding"/>
    <property type="evidence" value="ECO:0007669"/>
    <property type="project" value="InterPro"/>
</dbReference>
<dbReference type="VEuPathDB" id="AmoebaDB:FDP41_006509"/>
<dbReference type="GO" id="GO:0046872">
    <property type="term" value="F:metal ion binding"/>
    <property type="evidence" value="ECO:0007669"/>
    <property type="project" value="UniProtKB-KW"/>
</dbReference>
<keyword evidence="5" id="KW-0201">Cytochrome c-type biogenesis</keyword>
<accession>A0A6A5BBJ9</accession>
<dbReference type="SUPFAM" id="SSF82093">
    <property type="entry name" value="Heme chaperone CcmE"/>
    <property type="match status" value="1"/>
</dbReference>
<name>A0A6A5BBJ9_NAEFO</name>
<evidence type="ECO:0000256" key="5">
    <source>
        <dbReference type="ARBA" id="ARBA00022748"/>
    </source>
</evidence>
<dbReference type="VEuPathDB" id="AmoebaDB:NF0021910"/>
<dbReference type="Proteomes" id="UP000444721">
    <property type="component" value="Unassembled WGS sequence"/>
</dbReference>
<keyword evidence="4" id="KW-0479">Metal-binding</keyword>
<evidence type="ECO:0000256" key="7">
    <source>
        <dbReference type="ARBA" id="ARBA00023004"/>
    </source>
</evidence>
<keyword evidence="6" id="KW-1133">Transmembrane helix</keyword>
<dbReference type="Gene3D" id="2.40.50.140">
    <property type="entry name" value="Nucleic acid-binding proteins"/>
    <property type="match status" value="1"/>
</dbReference>
<dbReference type="GeneID" id="68113727"/>
<evidence type="ECO:0000256" key="3">
    <source>
        <dbReference type="ARBA" id="ARBA00022692"/>
    </source>
</evidence>
<dbReference type="InterPro" id="IPR036127">
    <property type="entry name" value="CcmE-like_sf"/>
</dbReference>
<dbReference type="AlphaFoldDB" id="A0A6A5BBJ9"/>
<dbReference type="InterPro" id="IPR012340">
    <property type="entry name" value="NA-bd_OB-fold"/>
</dbReference>
<dbReference type="OrthoDB" id="1886868at2759"/>
<dbReference type="PANTHER" id="PTHR34128">
    <property type="entry name" value="CYTOCHROME C-TYPE BIOGENESIS PROTEIN CCME HOMOLOG, MITOCHONDRIAL"/>
    <property type="match status" value="1"/>
</dbReference>
<dbReference type="VEuPathDB" id="AmoebaDB:NfTy_089420"/>
<keyword evidence="10" id="KW-1185">Reference proteome</keyword>
<dbReference type="EMBL" id="VFQX01000052">
    <property type="protein sequence ID" value="KAF0974477.1"/>
    <property type="molecule type" value="Genomic_DNA"/>
</dbReference>
<dbReference type="RefSeq" id="XP_044559190.1">
    <property type="nucleotide sequence ID" value="XM_044710152.1"/>
</dbReference>
<dbReference type="GO" id="GO:0017003">
    <property type="term" value="P:protein-heme linkage"/>
    <property type="evidence" value="ECO:0007669"/>
    <property type="project" value="InterPro"/>
</dbReference>
<dbReference type="GO" id="GO:0005886">
    <property type="term" value="C:plasma membrane"/>
    <property type="evidence" value="ECO:0007669"/>
    <property type="project" value="InterPro"/>
</dbReference>